<evidence type="ECO:0000313" key="1">
    <source>
        <dbReference type="EMBL" id="KAI4838164.1"/>
    </source>
</evidence>
<accession>A0ACB9YAL9</accession>
<comment type="caution">
    <text evidence="1">The sequence shown here is derived from an EMBL/GenBank/DDBJ whole genome shotgun (WGS) entry which is preliminary data.</text>
</comment>
<organism evidence="1 2">
    <name type="scientific">Plasmodium brasilianum</name>
    <dbReference type="NCBI Taxonomy" id="5824"/>
    <lineage>
        <taxon>Eukaryota</taxon>
        <taxon>Sar</taxon>
        <taxon>Alveolata</taxon>
        <taxon>Apicomplexa</taxon>
        <taxon>Aconoidasida</taxon>
        <taxon>Haemosporida</taxon>
        <taxon>Plasmodiidae</taxon>
        <taxon>Plasmodium</taxon>
        <taxon>Plasmodium (Plasmodium)</taxon>
    </lineage>
</organism>
<name>A0ACB9YAL9_PLABR</name>
<keyword evidence="2" id="KW-1185">Reference proteome</keyword>
<proteinExistence type="predicted"/>
<sequence>MEQKIKPLFFSKITVLIIFTWICYLNSDMRLLERCNRDNNSNIIGIKKDVTNKGILEKNYIFNYGKGDMEANKQSKGNLSMTSSDNKQATKNKTCIFENKKYSHIEKKIFKELDYVGFVKKNRTVSYKVYKKIIRKKLAIRFTLPPLLFLLLLILIIVDVSLVFAVKESLLFKLGLTKKYLEQMANNVILSPILKKLKMFKEFWKNNEIWGSDIVCRLFETNGTVITEARILG</sequence>
<dbReference type="Proteomes" id="UP001056978">
    <property type="component" value="Chromosome 9"/>
</dbReference>
<dbReference type="EMBL" id="CM043777">
    <property type="protein sequence ID" value="KAI4838164.1"/>
    <property type="molecule type" value="Genomic_DNA"/>
</dbReference>
<reference evidence="1" key="1">
    <citation type="submission" date="2022-06" db="EMBL/GenBank/DDBJ databases">
        <title>The First Complete Genome of the Simian Malaria Parasite Plasmodium brasilianum.</title>
        <authorList>
            <person name="Bajic M."/>
            <person name="Ravishankar S."/>
        </authorList>
    </citation>
    <scope>NUCLEOTIDE SEQUENCE</scope>
    <source>
        <strain evidence="1">Bolivian I</strain>
    </source>
</reference>
<gene>
    <name evidence="1" type="ORF">MKS88_002637</name>
</gene>
<evidence type="ECO:0000313" key="2">
    <source>
        <dbReference type="Proteomes" id="UP001056978"/>
    </source>
</evidence>
<protein>
    <submittedName>
        <fullName evidence="1">Fam-l protein</fullName>
    </submittedName>
</protein>